<sequence length="152" mass="15519">IDDGQGGVITQTATITVAAVNDAPVSEDSVIAATEDTVAEGQLATATDVDGDTLTYALATEATNGTIVVNADGSYSYTPNANFHGEDSFTYTVTDGTETITKTATITVASVNDLPVSKDSVIEATEDTVATGQLEAATDADGDELTYALKDN</sequence>
<comment type="caution">
    <text evidence="1">The sequence shown here is derived from an EMBL/GenBank/DDBJ whole genome shotgun (WGS) entry which is preliminary data.</text>
</comment>
<organism evidence="1 2">
    <name type="scientific">Psychrobacter coccoides</name>
    <dbReference type="NCBI Taxonomy" id="2818440"/>
    <lineage>
        <taxon>Bacteria</taxon>
        <taxon>Pseudomonadati</taxon>
        <taxon>Pseudomonadota</taxon>
        <taxon>Gammaproteobacteria</taxon>
        <taxon>Moraxellales</taxon>
        <taxon>Moraxellaceae</taxon>
        <taxon>Psychrobacter</taxon>
    </lineage>
</organism>
<dbReference type="Gene3D" id="2.60.40.2810">
    <property type="match status" value="1"/>
</dbReference>
<evidence type="ECO:0000313" key="2">
    <source>
        <dbReference type="Proteomes" id="UP000664554"/>
    </source>
</evidence>
<keyword evidence="2" id="KW-1185">Reference proteome</keyword>
<dbReference type="InterPro" id="IPR010221">
    <property type="entry name" value="VCBS_dom"/>
</dbReference>
<feature type="non-terminal residue" evidence="1">
    <location>
        <position position="152"/>
    </location>
</feature>
<name>A0ABS3NSS0_9GAMM</name>
<dbReference type="NCBIfam" id="TIGR01965">
    <property type="entry name" value="VCBS_repeat"/>
    <property type="match status" value="1"/>
</dbReference>
<gene>
    <name evidence="1" type="ORF">J3492_13045</name>
</gene>
<feature type="non-terminal residue" evidence="1">
    <location>
        <position position="1"/>
    </location>
</feature>
<dbReference type="Proteomes" id="UP000664554">
    <property type="component" value="Unassembled WGS sequence"/>
</dbReference>
<accession>A0ABS3NSS0</accession>
<dbReference type="RefSeq" id="WP_207992431.1">
    <property type="nucleotide sequence ID" value="NZ_JAGBKM010000058.1"/>
</dbReference>
<proteinExistence type="predicted"/>
<dbReference type="NCBIfam" id="NF012211">
    <property type="entry name" value="tand_rpt_95"/>
    <property type="match status" value="1"/>
</dbReference>
<dbReference type="Pfam" id="PF17963">
    <property type="entry name" value="Big_9"/>
    <property type="match status" value="1"/>
</dbReference>
<dbReference type="EMBL" id="JAGBKM010000058">
    <property type="protein sequence ID" value="MBO1532109.1"/>
    <property type="molecule type" value="Genomic_DNA"/>
</dbReference>
<reference evidence="1 2" key="1">
    <citation type="submission" date="2021-03" db="EMBL/GenBank/DDBJ databases">
        <authorList>
            <person name="Shang D.-D."/>
            <person name="Du Z.-J."/>
            <person name="Chen G.-J."/>
        </authorList>
    </citation>
    <scope>NUCLEOTIDE SEQUENCE [LARGE SCALE GENOMIC DNA]</scope>
    <source>
        <strain evidence="1 2">F1192</strain>
    </source>
</reference>
<protein>
    <submittedName>
        <fullName evidence="1">Tandem-95 repeat protein</fullName>
    </submittedName>
</protein>
<evidence type="ECO:0000313" key="1">
    <source>
        <dbReference type="EMBL" id="MBO1532109.1"/>
    </source>
</evidence>